<dbReference type="PROSITE" id="PS50871">
    <property type="entry name" value="C1Q"/>
    <property type="match status" value="1"/>
</dbReference>
<evidence type="ECO:0000256" key="6">
    <source>
        <dbReference type="SAM" id="SignalP"/>
    </source>
</evidence>
<dbReference type="Pfam" id="PF00386">
    <property type="entry name" value="C1q"/>
    <property type="match status" value="1"/>
</dbReference>
<evidence type="ECO:0000256" key="2">
    <source>
        <dbReference type="ARBA" id="ARBA00022525"/>
    </source>
</evidence>
<feature type="chain" id="PRO_5035749243" description="C1q domain-containing protein" evidence="6">
    <location>
        <begin position="23"/>
        <end position="241"/>
    </location>
</feature>
<evidence type="ECO:0000259" key="7">
    <source>
        <dbReference type="PROSITE" id="PS50871"/>
    </source>
</evidence>
<evidence type="ECO:0000313" key="8">
    <source>
        <dbReference type="EMBL" id="KAG8430414.1"/>
    </source>
</evidence>
<dbReference type="Pfam" id="PF01391">
    <property type="entry name" value="Collagen"/>
    <property type="match status" value="1"/>
</dbReference>
<comment type="subcellular location">
    <subcellularLocation>
        <location evidence="1">Secreted</location>
    </subcellularLocation>
</comment>
<dbReference type="PANTHER" id="PTHR15427">
    <property type="entry name" value="EMILIN ELASTIN MICROFIBRIL INTERFACE-LOCATED PROTEIN ELASTIN MICROFIBRIL INTERFACER"/>
    <property type="match status" value="1"/>
</dbReference>
<accession>A0A8T2IGW4</accession>
<organism evidence="8 9">
    <name type="scientific">Hymenochirus boettgeri</name>
    <name type="common">Congo dwarf clawed frog</name>
    <dbReference type="NCBI Taxonomy" id="247094"/>
    <lineage>
        <taxon>Eukaryota</taxon>
        <taxon>Metazoa</taxon>
        <taxon>Chordata</taxon>
        <taxon>Craniata</taxon>
        <taxon>Vertebrata</taxon>
        <taxon>Euteleostomi</taxon>
        <taxon>Amphibia</taxon>
        <taxon>Batrachia</taxon>
        <taxon>Anura</taxon>
        <taxon>Pipoidea</taxon>
        <taxon>Pipidae</taxon>
        <taxon>Pipinae</taxon>
        <taxon>Hymenochirus</taxon>
    </lineage>
</organism>
<feature type="region of interest" description="Disordered" evidence="5">
    <location>
        <begin position="29"/>
        <end position="103"/>
    </location>
</feature>
<protein>
    <recommendedName>
        <fullName evidence="7">C1q domain-containing protein</fullName>
    </recommendedName>
</protein>
<evidence type="ECO:0000313" key="9">
    <source>
        <dbReference type="Proteomes" id="UP000812440"/>
    </source>
</evidence>
<feature type="compositionally biased region" description="Low complexity" evidence="5">
    <location>
        <begin position="71"/>
        <end position="81"/>
    </location>
</feature>
<reference evidence="8" key="1">
    <citation type="thesis" date="2020" institute="ProQuest LLC" country="789 East Eisenhower Parkway, Ann Arbor, MI, USA">
        <title>Comparative Genomics and Chromosome Evolution.</title>
        <authorList>
            <person name="Mudd A.B."/>
        </authorList>
    </citation>
    <scope>NUCLEOTIDE SEQUENCE</scope>
    <source>
        <strain evidence="8">Female2</strain>
        <tissue evidence="8">Blood</tissue>
    </source>
</reference>
<dbReference type="OrthoDB" id="8964326at2759"/>
<dbReference type="AlphaFoldDB" id="A0A8T2IGW4"/>
<keyword evidence="2" id="KW-0964">Secreted</keyword>
<dbReference type="PANTHER" id="PTHR15427:SF18">
    <property type="entry name" value="COMPLEMENT C1Q SUBCOMPONENT SUBUNIT B"/>
    <property type="match status" value="1"/>
</dbReference>
<dbReference type="Gene3D" id="2.60.120.40">
    <property type="match status" value="1"/>
</dbReference>
<name>A0A8T2IGW4_9PIPI</name>
<evidence type="ECO:0000256" key="3">
    <source>
        <dbReference type="ARBA" id="ARBA00022729"/>
    </source>
</evidence>
<dbReference type="EMBL" id="JAACNH010001010">
    <property type="protein sequence ID" value="KAG8430414.1"/>
    <property type="molecule type" value="Genomic_DNA"/>
</dbReference>
<dbReference type="SUPFAM" id="SSF49842">
    <property type="entry name" value="TNF-like"/>
    <property type="match status" value="1"/>
</dbReference>
<feature type="compositionally biased region" description="Basic and acidic residues" evidence="5">
    <location>
        <begin position="58"/>
        <end position="69"/>
    </location>
</feature>
<feature type="compositionally biased region" description="Basic and acidic residues" evidence="5">
    <location>
        <begin position="38"/>
        <end position="50"/>
    </location>
</feature>
<keyword evidence="4" id="KW-0176">Collagen</keyword>
<feature type="signal peptide" evidence="6">
    <location>
        <begin position="1"/>
        <end position="22"/>
    </location>
</feature>
<comment type="caution">
    <text evidence="8">The sequence shown here is derived from an EMBL/GenBank/DDBJ whole genome shotgun (WGS) entry which is preliminary data.</text>
</comment>
<evidence type="ECO:0000256" key="4">
    <source>
        <dbReference type="ARBA" id="ARBA00023119"/>
    </source>
</evidence>
<sequence length="241" mass="25499">MNSPRCGKVLLAAIILVPLVSSLTCNSGLPGIPGEPGQDGKDGNDGEKGEVGYPGEVDGWKKEEQKGDRGLPGSPGKVGPKGPVGPPGLPGMPGLKGLKGDSGDYKSSLKSAFSAQKVLSSPVRKDSPIRFDQVITNENGHYDQKSGKFTCDIPGIYYFTYHATSRGHLCVKIMKGQSQGQKIVTFCDQVVNTFQVTTGGVVVHVNKGEKIWLEPTEKNSMLGTEGADSIFTGFLLFPDSS</sequence>
<dbReference type="InterPro" id="IPR001073">
    <property type="entry name" value="C1q_dom"/>
</dbReference>
<dbReference type="InterPro" id="IPR008983">
    <property type="entry name" value="Tumour_necrosis_fac-like_dom"/>
</dbReference>
<dbReference type="FunFam" id="2.60.120.40:FF:000001">
    <property type="entry name" value="Complement C1q B chain"/>
    <property type="match status" value="1"/>
</dbReference>
<evidence type="ECO:0000256" key="5">
    <source>
        <dbReference type="SAM" id="MobiDB-lite"/>
    </source>
</evidence>
<feature type="domain" description="C1q" evidence="7">
    <location>
        <begin position="106"/>
        <end position="241"/>
    </location>
</feature>
<dbReference type="InterPro" id="IPR008160">
    <property type="entry name" value="Collagen"/>
</dbReference>
<dbReference type="GO" id="GO:0005576">
    <property type="term" value="C:extracellular region"/>
    <property type="evidence" value="ECO:0007669"/>
    <property type="project" value="UniProtKB-SubCell"/>
</dbReference>
<evidence type="ECO:0000256" key="1">
    <source>
        <dbReference type="ARBA" id="ARBA00004613"/>
    </source>
</evidence>
<keyword evidence="3 6" id="KW-0732">Signal</keyword>
<keyword evidence="9" id="KW-1185">Reference proteome</keyword>
<dbReference type="GO" id="GO:0005581">
    <property type="term" value="C:collagen trimer"/>
    <property type="evidence" value="ECO:0007669"/>
    <property type="project" value="UniProtKB-KW"/>
</dbReference>
<dbReference type="Proteomes" id="UP000812440">
    <property type="component" value="Unassembled WGS sequence"/>
</dbReference>
<gene>
    <name evidence="8" type="ORF">GDO86_017864</name>
</gene>
<dbReference type="SMART" id="SM00110">
    <property type="entry name" value="C1Q"/>
    <property type="match status" value="1"/>
</dbReference>
<dbReference type="InterPro" id="IPR050392">
    <property type="entry name" value="Collagen/C1q_domain"/>
</dbReference>
<proteinExistence type="predicted"/>
<dbReference type="PRINTS" id="PR00007">
    <property type="entry name" value="COMPLEMNTC1Q"/>
</dbReference>